<sequence length="228" mass="26585">MSRSEPDAEWVKRFLSVPRFRPYVRDCGGNEALALALYRWNIEVSSALHPALNFLEVLLRNAFHNELTSHYVRSAWWTVARLAGDGALLIAGARRRLNRTCRHEPTSDDVVAAMPLGFWVSLLNRDNEEVTWRPALHRAFRPGYRGPRREIHAHLEHLRMFRNRVMHHEPVHMRHLEADHQRIYELAEYLAPGAAKMLRPVDRLAEVLARRPVPYLGRRRPGLTQTEM</sequence>
<organism evidence="1 2">
    <name type="scientific">Paractinoplanes hotanensis</name>
    <dbReference type="NCBI Taxonomy" id="2906497"/>
    <lineage>
        <taxon>Bacteria</taxon>
        <taxon>Bacillati</taxon>
        <taxon>Actinomycetota</taxon>
        <taxon>Actinomycetes</taxon>
        <taxon>Micromonosporales</taxon>
        <taxon>Micromonosporaceae</taxon>
        <taxon>Paractinoplanes</taxon>
    </lineage>
</organism>
<reference evidence="1 2" key="1">
    <citation type="submission" date="2022-06" db="EMBL/GenBank/DDBJ databases">
        <title>Actinoplanes abujensis sp. nov., isolated from Nigerian arid soil.</title>
        <authorList>
            <person name="Ding P."/>
        </authorList>
    </citation>
    <scope>NUCLEOTIDE SEQUENCE [LARGE SCALE GENOMIC DNA]</scope>
    <source>
        <strain evidence="2">TRM88002</strain>
    </source>
</reference>
<dbReference type="RefSeq" id="WP_251798322.1">
    <property type="nucleotide sequence ID" value="NZ_JAMQOL010000015.1"/>
</dbReference>
<evidence type="ECO:0008006" key="3">
    <source>
        <dbReference type="Google" id="ProtNLM"/>
    </source>
</evidence>
<evidence type="ECO:0000313" key="1">
    <source>
        <dbReference type="EMBL" id="MCM4078490.1"/>
    </source>
</evidence>
<dbReference type="EMBL" id="JAMQOL010000015">
    <property type="protein sequence ID" value="MCM4078490.1"/>
    <property type="molecule type" value="Genomic_DNA"/>
</dbReference>
<protein>
    <recommendedName>
        <fullName evidence="3">Abi-like protein</fullName>
    </recommendedName>
</protein>
<name>A0ABT0XXH7_9ACTN</name>
<dbReference type="Proteomes" id="UP001523216">
    <property type="component" value="Unassembled WGS sequence"/>
</dbReference>
<proteinExistence type="predicted"/>
<keyword evidence="2" id="KW-1185">Reference proteome</keyword>
<comment type="caution">
    <text evidence="1">The sequence shown here is derived from an EMBL/GenBank/DDBJ whole genome shotgun (WGS) entry which is preliminary data.</text>
</comment>
<gene>
    <name evidence="1" type="ORF">LXN57_13025</name>
</gene>
<accession>A0ABT0XXH7</accession>
<evidence type="ECO:0000313" key="2">
    <source>
        <dbReference type="Proteomes" id="UP001523216"/>
    </source>
</evidence>